<evidence type="ECO:0000256" key="7">
    <source>
        <dbReference type="ARBA" id="ARBA00023015"/>
    </source>
</evidence>
<evidence type="ECO:0000256" key="8">
    <source>
        <dbReference type="ARBA" id="ARBA00023125"/>
    </source>
</evidence>
<keyword evidence="4" id="KW-0677">Repeat</keyword>
<evidence type="ECO:0000256" key="1">
    <source>
        <dbReference type="ARBA" id="ARBA00004123"/>
    </source>
</evidence>
<gene>
    <name evidence="13" type="primary">ORF215905</name>
</gene>
<dbReference type="FunFam" id="3.30.160.60:FF:000325">
    <property type="entry name" value="ZFP90 zinc finger protein"/>
    <property type="match status" value="1"/>
</dbReference>
<evidence type="ECO:0000256" key="11">
    <source>
        <dbReference type="PROSITE-ProRule" id="PRU00042"/>
    </source>
</evidence>
<keyword evidence="10" id="KW-0539">Nucleus</keyword>
<dbReference type="AlphaFoldDB" id="A0A0B7BX45"/>
<dbReference type="SUPFAM" id="SSF57667">
    <property type="entry name" value="beta-beta-alpha zinc fingers"/>
    <property type="match status" value="2"/>
</dbReference>
<feature type="domain" description="C2H2-type" evidence="12">
    <location>
        <begin position="84"/>
        <end position="110"/>
    </location>
</feature>
<feature type="domain" description="C2H2-type" evidence="12">
    <location>
        <begin position="26"/>
        <end position="55"/>
    </location>
</feature>
<dbReference type="SMART" id="SM00355">
    <property type="entry name" value="ZnF_C2H2"/>
    <property type="match status" value="3"/>
</dbReference>
<comment type="subcellular location">
    <subcellularLocation>
        <location evidence="1">Nucleus</location>
    </subcellularLocation>
</comment>
<keyword evidence="3" id="KW-0479">Metal-binding</keyword>
<feature type="non-terminal residue" evidence="13">
    <location>
        <position position="110"/>
    </location>
</feature>
<dbReference type="PANTHER" id="PTHR23235:SF49">
    <property type="entry name" value="WILMS TUMOR PROTEIN"/>
    <property type="match status" value="1"/>
</dbReference>
<evidence type="ECO:0000256" key="4">
    <source>
        <dbReference type="ARBA" id="ARBA00022737"/>
    </source>
</evidence>
<dbReference type="InterPro" id="IPR036236">
    <property type="entry name" value="Znf_C2H2_sf"/>
</dbReference>
<protein>
    <recommendedName>
        <fullName evidence="12">C2H2-type domain-containing protein</fullName>
    </recommendedName>
</protein>
<evidence type="ECO:0000256" key="10">
    <source>
        <dbReference type="ARBA" id="ARBA00023242"/>
    </source>
</evidence>
<evidence type="ECO:0000256" key="6">
    <source>
        <dbReference type="ARBA" id="ARBA00022833"/>
    </source>
</evidence>
<feature type="non-terminal residue" evidence="13">
    <location>
        <position position="1"/>
    </location>
</feature>
<dbReference type="Pfam" id="PF00096">
    <property type="entry name" value="zf-C2H2"/>
    <property type="match status" value="1"/>
</dbReference>
<dbReference type="PANTHER" id="PTHR23235">
    <property type="entry name" value="KRUEPPEL-LIKE TRANSCRIPTION FACTOR"/>
    <property type="match status" value="1"/>
</dbReference>
<organism evidence="13">
    <name type="scientific">Arion vulgaris</name>
    <dbReference type="NCBI Taxonomy" id="1028688"/>
    <lineage>
        <taxon>Eukaryota</taxon>
        <taxon>Metazoa</taxon>
        <taxon>Spiralia</taxon>
        <taxon>Lophotrochozoa</taxon>
        <taxon>Mollusca</taxon>
        <taxon>Gastropoda</taxon>
        <taxon>Heterobranchia</taxon>
        <taxon>Euthyneura</taxon>
        <taxon>Panpulmonata</taxon>
        <taxon>Eupulmonata</taxon>
        <taxon>Stylommatophora</taxon>
        <taxon>Helicina</taxon>
        <taxon>Arionoidea</taxon>
        <taxon>Arionidae</taxon>
        <taxon>Arion</taxon>
    </lineage>
</organism>
<dbReference type="InterPro" id="IPR013087">
    <property type="entry name" value="Znf_C2H2_type"/>
</dbReference>
<dbReference type="EMBL" id="HACG01050607">
    <property type="protein sequence ID" value="CEK97472.1"/>
    <property type="molecule type" value="Transcribed_RNA"/>
</dbReference>
<dbReference type="PROSITE" id="PS50157">
    <property type="entry name" value="ZINC_FINGER_C2H2_2"/>
    <property type="match status" value="3"/>
</dbReference>
<keyword evidence="5 11" id="KW-0863">Zinc-finger</keyword>
<keyword evidence="8" id="KW-0238">DNA-binding</keyword>
<evidence type="ECO:0000259" key="12">
    <source>
        <dbReference type="PROSITE" id="PS50157"/>
    </source>
</evidence>
<proteinExistence type="inferred from homology"/>
<comment type="similarity">
    <text evidence="2">Belongs to the krueppel C2H2-type zinc-finger protein family.</text>
</comment>
<dbReference type="Gene3D" id="3.30.160.60">
    <property type="entry name" value="Classic Zinc Finger"/>
    <property type="match status" value="3"/>
</dbReference>
<evidence type="ECO:0000256" key="2">
    <source>
        <dbReference type="ARBA" id="ARBA00006991"/>
    </source>
</evidence>
<dbReference type="GO" id="GO:0000981">
    <property type="term" value="F:DNA-binding transcription factor activity, RNA polymerase II-specific"/>
    <property type="evidence" value="ECO:0007669"/>
    <property type="project" value="TreeGrafter"/>
</dbReference>
<keyword evidence="7" id="KW-0805">Transcription regulation</keyword>
<dbReference type="PROSITE" id="PS00028">
    <property type="entry name" value="ZINC_FINGER_C2H2_1"/>
    <property type="match status" value="1"/>
</dbReference>
<dbReference type="GO" id="GO:0008270">
    <property type="term" value="F:zinc ion binding"/>
    <property type="evidence" value="ECO:0007669"/>
    <property type="project" value="UniProtKB-KW"/>
</dbReference>
<dbReference type="GO" id="GO:0005634">
    <property type="term" value="C:nucleus"/>
    <property type="evidence" value="ECO:0007669"/>
    <property type="project" value="UniProtKB-SubCell"/>
</dbReference>
<accession>A0A0B7BX45</accession>
<keyword evidence="9" id="KW-0804">Transcription</keyword>
<evidence type="ECO:0000256" key="5">
    <source>
        <dbReference type="ARBA" id="ARBA00022771"/>
    </source>
</evidence>
<feature type="domain" description="C2H2-type" evidence="12">
    <location>
        <begin position="56"/>
        <end position="83"/>
    </location>
</feature>
<name>A0A0B7BX45_9EUPU</name>
<dbReference type="FunFam" id="3.30.160.60:FF:002063">
    <property type="entry name" value="RB associated KRAB zinc finger"/>
    <property type="match status" value="1"/>
</dbReference>
<keyword evidence="6" id="KW-0862">Zinc</keyword>
<reference evidence="13" key="1">
    <citation type="submission" date="2014-12" db="EMBL/GenBank/DDBJ databases">
        <title>Insight into the proteome of Arion vulgaris.</title>
        <authorList>
            <person name="Aradska J."/>
            <person name="Bulat T."/>
            <person name="Smidak R."/>
            <person name="Sarate P."/>
            <person name="Gangsoo J."/>
            <person name="Sialana F."/>
            <person name="Bilban M."/>
            <person name="Lubec G."/>
        </authorList>
    </citation>
    <scope>NUCLEOTIDE SEQUENCE</scope>
    <source>
        <tissue evidence="13">Skin</tissue>
    </source>
</reference>
<evidence type="ECO:0000256" key="3">
    <source>
        <dbReference type="ARBA" id="ARBA00022723"/>
    </source>
</evidence>
<evidence type="ECO:0000313" key="13">
    <source>
        <dbReference type="EMBL" id="CEK97472.1"/>
    </source>
</evidence>
<sequence>LQISPKKDLLVCDVSVREDDKKTRSFTCKFDKCRYTTNLYKDFQRHSRRHTGEKPYQCMDCGRTFNRSDKLKLHQRRHSGLKPFQCQLCDYAAIEGGSLKKHMRIHTDER</sequence>
<evidence type="ECO:0000256" key="9">
    <source>
        <dbReference type="ARBA" id="ARBA00023163"/>
    </source>
</evidence>
<dbReference type="GO" id="GO:0000978">
    <property type="term" value="F:RNA polymerase II cis-regulatory region sequence-specific DNA binding"/>
    <property type="evidence" value="ECO:0007669"/>
    <property type="project" value="TreeGrafter"/>
</dbReference>